<feature type="non-terminal residue" evidence="2">
    <location>
        <position position="66"/>
    </location>
</feature>
<evidence type="ECO:0000256" key="1">
    <source>
        <dbReference type="SAM" id="MobiDB-lite"/>
    </source>
</evidence>
<name>X0X1T7_9ZZZZ</name>
<proteinExistence type="predicted"/>
<feature type="compositionally biased region" description="Polar residues" evidence="1">
    <location>
        <begin position="1"/>
        <end position="10"/>
    </location>
</feature>
<protein>
    <submittedName>
        <fullName evidence="2">Uncharacterized protein</fullName>
    </submittedName>
</protein>
<dbReference type="EMBL" id="BARS01046417">
    <property type="protein sequence ID" value="GAG29397.1"/>
    <property type="molecule type" value="Genomic_DNA"/>
</dbReference>
<evidence type="ECO:0000313" key="2">
    <source>
        <dbReference type="EMBL" id="GAG29397.1"/>
    </source>
</evidence>
<dbReference type="AlphaFoldDB" id="X0X1T7"/>
<sequence>MSEYSPQDYESSAAAVKDLTRTQSLRGQERPERAGTSGSVKTRRESQQPHILKKVQNFRFDFGPSK</sequence>
<gene>
    <name evidence="2" type="ORF">S01H1_69875</name>
</gene>
<comment type="caution">
    <text evidence="2">The sequence shown here is derived from an EMBL/GenBank/DDBJ whole genome shotgun (WGS) entry which is preliminary data.</text>
</comment>
<organism evidence="2">
    <name type="scientific">marine sediment metagenome</name>
    <dbReference type="NCBI Taxonomy" id="412755"/>
    <lineage>
        <taxon>unclassified sequences</taxon>
        <taxon>metagenomes</taxon>
        <taxon>ecological metagenomes</taxon>
    </lineage>
</organism>
<reference evidence="2" key="1">
    <citation type="journal article" date="2014" name="Front. Microbiol.">
        <title>High frequency of phylogenetically diverse reductive dehalogenase-homologous genes in deep subseafloor sedimentary metagenomes.</title>
        <authorList>
            <person name="Kawai M."/>
            <person name="Futagami T."/>
            <person name="Toyoda A."/>
            <person name="Takaki Y."/>
            <person name="Nishi S."/>
            <person name="Hori S."/>
            <person name="Arai W."/>
            <person name="Tsubouchi T."/>
            <person name="Morono Y."/>
            <person name="Uchiyama I."/>
            <person name="Ito T."/>
            <person name="Fujiyama A."/>
            <person name="Inagaki F."/>
            <person name="Takami H."/>
        </authorList>
    </citation>
    <scope>NUCLEOTIDE SEQUENCE</scope>
    <source>
        <strain evidence="2">Expedition CK06-06</strain>
    </source>
</reference>
<accession>X0X1T7</accession>
<feature type="region of interest" description="Disordered" evidence="1">
    <location>
        <begin position="1"/>
        <end position="66"/>
    </location>
</feature>